<sequence length="199" mass="23421">MNNRNYTNNCILVDFDNTLFFTDEANNNAYKQAIIYYVPNFDLGIFSGIKRITGKDIKFILNNELNKSVLDKIISHKRMIVNNYIDMNVINKNLYDLLYKLKDDNFIFLVTCGNVERVYSIIKYFNLEFLFSKFIFSKCDDYKYNDIININNSTKVILFEDNINNLIKASDLGAKKEKLFYVNKNKIINIGEVNKFLLD</sequence>
<keyword evidence="2" id="KW-1185">Reference proteome</keyword>
<dbReference type="RefSeq" id="WP_279573335.1">
    <property type="nucleotide sequence ID" value="NZ_LWID01000001.1"/>
</dbReference>
<reference evidence="1" key="1">
    <citation type="submission" date="2016-03" db="EMBL/GenBank/DDBJ databases">
        <title>Co-evolution between Pasteurellaceae and their hosts.</title>
        <authorList>
            <person name="Hansen M.J."/>
            <person name="Bojesen A.M."/>
            <person name="Planet P."/>
        </authorList>
    </citation>
    <scope>NUCLEOTIDE SEQUENCE</scope>
    <source>
        <strain evidence="1">146/S8/89</strain>
    </source>
</reference>
<evidence type="ECO:0000313" key="1">
    <source>
        <dbReference type="EMBL" id="MDG6895976.1"/>
    </source>
</evidence>
<gene>
    <name evidence="1" type="ORF">A6A20_10185</name>
</gene>
<evidence type="ECO:0000313" key="2">
    <source>
        <dbReference type="Proteomes" id="UP001155500"/>
    </source>
</evidence>
<dbReference type="Proteomes" id="UP001155500">
    <property type="component" value="Unassembled WGS sequence"/>
</dbReference>
<dbReference type="EMBL" id="LWID01000001">
    <property type="protein sequence ID" value="MDG6895976.1"/>
    <property type="molecule type" value="Genomic_DNA"/>
</dbReference>
<organism evidence="1 2">
    <name type="scientific">Volucribacter amazonae</name>
    <dbReference type="NCBI Taxonomy" id="256731"/>
    <lineage>
        <taxon>Bacteria</taxon>
        <taxon>Pseudomonadati</taxon>
        <taxon>Pseudomonadota</taxon>
        <taxon>Gammaproteobacteria</taxon>
        <taxon>Pasteurellales</taxon>
        <taxon>Pasteurellaceae</taxon>
        <taxon>Volucribacter</taxon>
    </lineage>
</organism>
<protein>
    <recommendedName>
        <fullName evidence="3">Haloacid dehalogenase-like hydrolase</fullName>
    </recommendedName>
</protein>
<proteinExistence type="predicted"/>
<dbReference type="AlphaFoldDB" id="A0A9X4SR11"/>
<accession>A0A9X4SR11</accession>
<evidence type="ECO:0008006" key="3">
    <source>
        <dbReference type="Google" id="ProtNLM"/>
    </source>
</evidence>
<dbReference type="InterPro" id="IPR036412">
    <property type="entry name" value="HAD-like_sf"/>
</dbReference>
<comment type="caution">
    <text evidence="1">The sequence shown here is derived from an EMBL/GenBank/DDBJ whole genome shotgun (WGS) entry which is preliminary data.</text>
</comment>
<dbReference type="SUPFAM" id="SSF56784">
    <property type="entry name" value="HAD-like"/>
    <property type="match status" value="1"/>
</dbReference>
<name>A0A9X4SR11_9PAST</name>